<evidence type="ECO:0000256" key="2">
    <source>
        <dbReference type="ARBA" id="ARBA00012744"/>
    </source>
</evidence>
<feature type="active site" description="Proton donor" evidence="8">
    <location>
        <position position="169"/>
    </location>
</feature>
<feature type="binding site" evidence="9">
    <location>
        <position position="168"/>
    </location>
    <ligand>
        <name>substrate</name>
    </ligand>
</feature>
<dbReference type="GO" id="GO:0008422">
    <property type="term" value="F:beta-glucosidase activity"/>
    <property type="evidence" value="ECO:0007669"/>
    <property type="project" value="UniProtKB-EC"/>
</dbReference>
<dbReference type="PROSITE" id="PS00572">
    <property type="entry name" value="GLYCOSYL_HYDROL_F1_1"/>
    <property type="match status" value="1"/>
</dbReference>
<dbReference type="PANTHER" id="PTHR10353:SF36">
    <property type="entry name" value="LP05116P"/>
    <property type="match status" value="1"/>
</dbReference>
<comment type="similarity">
    <text evidence="1 11">Belongs to the glycosyl hydrolase 1 family.</text>
</comment>
<keyword evidence="5" id="KW-0119">Carbohydrate metabolism</keyword>
<dbReference type="InterPro" id="IPR017853">
    <property type="entry name" value="GH"/>
</dbReference>
<dbReference type="EMBL" id="CP008849">
    <property type="protein sequence ID" value="AIG00364.1"/>
    <property type="molecule type" value="Genomic_DNA"/>
</dbReference>
<evidence type="ECO:0000256" key="4">
    <source>
        <dbReference type="ARBA" id="ARBA00023001"/>
    </source>
</evidence>
<dbReference type="GO" id="GO:0030245">
    <property type="term" value="P:cellulose catabolic process"/>
    <property type="evidence" value="ECO:0007669"/>
    <property type="project" value="UniProtKB-KW"/>
</dbReference>
<dbReference type="SMR" id="A0A075P3W9"/>
<dbReference type="PANTHER" id="PTHR10353">
    <property type="entry name" value="GLYCOSYL HYDROLASE"/>
    <property type="match status" value="1"/>
</dbReference>
<dbReference type="FunFam" id="3.20.20.80:FF:000004">
    <property type="entry name" value="Beta-glucosidase 6-phospho-beta-glucosidase"/>
    <property type="match status" value="1"/>
</dbReference>
<evidence type="ECO:0000256" key="11">
    <source>
        <dbReference type="RuleBase" id="RU361175"/>
    </source>
</evidence>
<evidence type="ECO:0000256" key="5">
    <source>
        <dbReference type="ARBA" id="ARBA00023277"/>
    </source>
</evidence>
<evidence type="ECO:0000256" key="1">
    <source>
        <dbReference type="ARBA" id="ARBA00010838"/>
    </source>
</evidence>
<keyword evidence="4" id="KW-0136">Cellulose degradation</keyword>
<feature type="binding site" evidence="9">
    <location>
        <position position="400"/>
    </location>
    <ligand>
        <name>substrate</name>
    </ligand>
</feature>
<gene>
    <name evidence="12" type="ORF">EP13_17665</name>
</gene>
<name>A0A075P3W9_9ALTE</name>
<dbReference type="InterPro" id="IPR017736">
    <property type="entry name" value="Glyco_hydro_1_beta-glucosidase"/>
</dbReference>
<keyword evidence="6 11" id="KW-0326">Glycosidase</keyword>
<dbReference type="Proteomes" id="UP000056090">
    <property type="component" value="Chromosome"/>
</dbReference>
<organism evidence="12 13">
    <name type="scientific">Alteromonas australica</name>
    <dbReference type="NCBI Taxonomy" id="589873"/>
    <lineage>
        <taxon>Bacteria</taxon>
        <taxon>Pseudomonadati</taxon>
        <taxon>Pseudomonadota</taxon>
        <taxon>Gammaproteobacteria</taxon>
        <taxon>Alteromonadales</taxon>
        <taxon>Alteromonadaceae</taxon>
        <taxon>Alteromonas/Salinimonas group</taxon>
        <taxon>Alteromonas</taxon>
    </lineage>
</organism>
<evidence type="ECO:0000256" key="10">
    <source>
        <dbReference type="PROSITE-ProRule" id="PRU10055"/>
    </source>
</evidence>
<feature type="binding site" evidence="9">
    <location>
        <position position="297"/>
    </location>
    <ligand>
        <name>substrate</name>
    </ligand>
</feature>
<protein>
    <recommendedName>
        <fullName evidence="2 11">Beta-glucosidase</fullName>
        <ecNumber evidence="2 11">3.2.1.21</ecNumber>
    </recommendedName>
</protein>
<evidence type="ECO:0000256" key="7">
    <source>
        <dbReference type="ARBA" id="ARBA00023326"/>
    </source>
</evidence>
<evidence type="ECO:0000256" key="8">
    <source>
        <dbReference type="PIRSR" id="PIRSR617736-1"/>
    </source>
</evidence>
<feature type="binding site" evidence="9">
    <location>
        <position position="26"/>
    </location>
    <ligand>
        <name>substrate</name>
    </ligand>
</feature>
<accession>A0A075P3W9</accession>
<dbReference type="Pfam" id="PF00232">
    <property type="entry name" value="Glyco_hydro_1"/>
    <property type="match status" value="1"/>
</dbReference>
<dbReference type="Gene3D" id="3.20.20.80">
    <property type="entry name" value="Glycosidases"/>
    <property type="match status" value="1"/>
</dbReference>
<comment type="catalytic activity">
    <reaction evidence="11">
        <text>Hydrolysis of terminal, non-reducing beta-D-glucosyl residues with release of beta-D-glucose.</text>
        <dbReference type="EC" id="3.2.1.21"/>
    </reaction>
</comment>
<evidence type="ECO:0000256" key="9">
    <source>
        <dbReference type="PIRSR" id="PIRSR617736-2"/>
    </source>
</evidence>
<feature type="binding site" evidence="9">
    <location>
        <position position="124"/>
    </location>
    <ligand>
        <name>substrate</name>
    </ligand>
</feature>
<dbReference type="eggNOG" id="COG2723">
    <property type="taxonomic scope" value="Bacteria"/>
</dbReference>
<keyword evidence="7" id="KW-0624">Polysaccharide degradation</keyword>
<dbReference type="EC" id="3.2.1.21" evidence="2 11"/>
<keyword evidence="3 11" id="KW-0378">Hydrolase</keyword>
<sequence>MDILAEAGSPFAQRDFTIGVATSSFQIEGDADNRELSIWDTFCNKPGKIADASHGLVACDHVNRIEEDLSIINALNVDAYRFSVSWPRIIRQDGSVNQQGLDFYGKILDTLARNNIKAYVTLYHWDLPQYLEDTGGWLNRKTADAFANYVDVVTKAFGDRVFSYATLNEPFCSAYLGYEIGVHAPGLVGKEYGKKAIHHLLLAHGKAMPIIRKNAPKAEAGIVLNFTPFYSNSSSEEDIRATKLAHDHHNDWYIKPLIHGEYPSLIEQIPLAHRPDIKDGDMDIIAAPLDYLGVNYYTRAKVKDDGTSDPCQLPPPEGSETTAMGWEVYPQGLTDLLVQLHTDYTLPPLLITENGLASDDFLNDEGEVNDTQRIRYLATHLQAVANAMEAGVNITGYFVWSLLDNFEWALGYEKRFGIVYVDYSTQKRTLKASAKKLQNLLMQRKEML</sequence>
<reference evidence="12 13" key="1">
    <citation type="submission" date="2014-06" db="EMBL/GenBank/DDBJ databases">
        <title>Genomes of Alteromonas australica, a world apart.</title>
        <authorList>
            <person name="Gonzaga A."/>
            <person name="Lopez-Perez M."/>
            <person name="Rodriguez-Valera F."/>
        </authorList>
    </citation>
    <scope>NUCLEOTIDE SEQUENCE [LARGE SCALE GENOMIC DNA]</scope>
    <source>
        <strain evidence="12 13">H 17</strain>
    </source>
</reference>
<evidence type="ECO:0000256" key="3">
    <source>
        <dbReference type="ARBA" id="ARBA00022801"/>
    </source>
</evidence>
<evidence type="ECO:0000256" key="6">
    <source>
        <dbReference type="ARBA" id="ARBA00023295"/>
    </source>
</evidence>
<keyword evidence="13" id="KW-1185">Reference proteome</keyword>
<evidence type="ECO:0000313" key="13">
    <source>
        <dbReference type="Proteomes" id="UP000056090"/>
    </source>
</evidence>
<dbReference type="NCBIfam" id="TIGR03356">
    <property type="entry name" value="BGL"/>
    <property type="match status" value="1"/>
</dbReference>
<dbReference type="KEGG" id="aal:EP13_17665"/>
<feature type="active site" description="Nucleophile" evidence="8 10">
    <location>
        <position position="353"/>
    </location>
</feature>
<feature type="binding site" evidence="9">
    <location>
        <begin position="407"/>
        <end position="408"/>
    </location>
    <ligand>
        <name>substrate</name>
    </ligand>
</feature>
<dbReference type="GeneID" id="78256709"/>
<dbReference type="PRINTS" id="PR00131">
    <property type="entry name" value="GLHYDRLASE1"/>
</dbReference>
<evidence type="ECO:0000313" key="12">
    <source>
        <dbReference type="EMBL" id="AIG00364.1"/>
    </source>
</evidence>
<proteinExistence type="inferred from homology"/>
<dbReference type="InterPro" id="IPR018120">
    <property type="entry name" value="Glyco_hydro_1_AS"/>
</dbReference>
<dbReference type="RefSeq" id="WP_044058365.1">
    <property type="nucleotide sequence ID" value="NZ_CBCSKJ010000004.1"/>
</dbReference>
<dbReference type="InterPro" id="IPR001360">
    <property type="entry name" value="Glyco_hydro_1"/>
</dbReference>
<dbReference type="SUPFAM" id="SSF51445">
    <property type="entry name" value="(Trans)glycosidases"/>
    <property type="match status" value="1"/>
</dbReference>
<dbReference type="AlphaFoldDB" id="A0A075P3W9"/>